<dbReference type="Gene3D" id="1.10.443.10">
    <property type="entry name" value="Intergrase catalytic core"/>
    <property type="match status" value="1"/>
</dbReference>
<dbReference type="Proteomes" id="UP000256817">
    <property type="component" value="Unassembled WGS sequence"/>
</dbReference>
<sequence length="440" mass="51029">MGLNVEIKCIESEDIFLSKMSGYSFKISDRKWQLDKDICVYPHKVAERMPELMKMSYLKTLAYYASEYSPSHIENINSVFNEWFRVMTIKTIDDKAVCQFNVHLGYAKNYKLNTIKAFITKWKKFNYPGVETSALRVMAKIKITPSQAGEAVKRRDPNKGPLTETELSTMLRRVGDIYREKKIDGYLYCYIILLVTTGRRPLQLTSLKAKDLIENEEGYFLNIPKVKQQKNFRQEFNMKMIDNSLFENLLMLINENQTFVEAQLGVGVSQLRDELPIFIDIKKVTEIRDVENFSSYLKTDFLHMKNSFISKKLKKIPVKFNIISERTERYLELNARRFRYTLGSRLANEGASIEVIAKALDHKSVNSSGIYIKNSPDNVHDIDNRLNSFFDPLAKIFMGEEIAENKGSFINYILNSYGLIDDKNDGIKCLTCKKLIPWSV</sequence>
<dbReference type="SUPFAM" id="SSF56349">
    <property type="entry name" value="DNA breaking-rejoining enzymes"/>
    <property type="match status" value="1"/>
</dbReference>
<organism evidence="3 4">
    <name type="scientific">Pectobacterium aquaticum</name>
    <dbReference type="NCBI Taxonomy" id="2204145"/>
    <lineage>
        <taxon>Bacteria</taxon>
        <taxon>Pseudomonadati</taxon>
        <taxon>Pseudomonadota</taxon>
        <taxon>Gammaproteobacteria</taxon>
        <taxon>Enterobacterales</taxon>
        <taxon>Pectobacteriaceae</taxon>
        <taxon>Pectobacterium</taxon>
    </lineage>
</organism>
<evidence type="ECO:0000259" key="2">
    <source>
        <dbReference type="PROSITE" id="PS51898"/>
    </source>
</evidence>
<gene>
    <name evidence="3" type="ORF">DMB85_003790</name>
</gene>
<dbReference type="PROSITE" id="PS51898">
    <property type="entry name" value="TYR_RECOMBINASE"/>
    <property type="match status" value="1"/>
</dbReference>
<evidence type="ECO:0000313" key="4">
    <source>
        <dbReference type="Proteomes" id="UP000256817"/>
    </source>
</evidence>
<proteinExistence type="predicted"/>
<dbReference type="InterPro" id="IPR002104">
    <property type="entry name" value="Integrase_catalytic"/>
</dbReference>
<dbReference type="InterPro" id="IPR013762">
    <property type="entry name" value="Integrase-like_cat_sf"/>
</dbReference>
<keyword evidence="1" id="KW-0233">DNA recombination</keyword>
<dbReference type="InterPro" id="IPR011010">
    <property type="entry name" value="DNA_brk_join_enz"/>
</dbReference>
<keyword evidence="4" id="KW-1185">Reference proteome</keyword>
<protein>
    <submittedName>
        <fullName evidence="3">Site-specific integrase</fullName>
    </submittedName>
</protein>
<reference evidence="3" key="1">
    <citation type="submission" date="2018-11" db="EMBL/GenBank/DDBJ databases">
        <title>Draft genome sequences of proposed Pectobacterium aquaticum sp. nov. isolated in France from fresh water.</title>
        <authorList>
            <person name="Pedron J."/>
            <person name="Barny M.A."/>
        </authorList>
    </citation>
    <scope>NUCLEOTIDE SEQUENCE [LARGE SCALE GENOMIC DNA]</scope>
    <source>
        <strain evidence="3">A35-S23-M15</strain>
    </source>
</reference>
<name>A0A426JE51_9GAMM</name>
<accession>A0A426JE51</accession>
<feature type="domain" description="Tyr recombinase" evidence="2">
    <location>
        <begin position="157"/>
        <end position="384"/>
    </location>
</feature>
<comment type="caution">
    <text evidence="3">The sequence shown here is derived from an EMBL/GenBank/DDBJ whole genome shotgun (WGS) entry which is preliminary data.</text>
</comment>
<dbReference type="Pfam" id="PF00589">
    <property type="entry name" value="Phage_integrase"/>
    <property type="match status" value="1"/>
</dbReference>
<dbReference type="EMBL" id="QHJW02000006">
    <property type="protein sequence ID" value="RRO11435.1"/>
    <property type="molecule type" value="Genomic_DNA"/>
</dbReference>
<evidence type="ECO:0000313" key="3">
    <source>
        <dbReference type="EMBL" id="RRO11435.1"/>
    </source>
</evidence>
<evidence type="ECO:0000256" key="1">
    <source>
        <dbReference type="ARBA" id="ARBA00023172"/>
    </source>
</evidence>